<keyword evidence="3" id="KW-0630">Potassium</keyword>
<organism evidence="7 8">
    <name type="scientific">Sphenostylis stenocarpa</name>
    <dbReference type="NCBI Taxonomy" id="92480"/>
    <lineage>
        <taxon>Eukaryota</taxon>
        <taxon>Viridiplantae</taxon>
        <taxon>Streptophyta</taxon>
        <taxon>Embryophyta</taxon>
        <taxon>Tracheophyta</taxon>
        <taxon>Spermatophyta</taxon>
        <taxon>Magnoliopsida</taxon>
        <taxon>eudicotyledons</taxon>
        <taxon>Gunneridae</taxon>
        <taxon>Pentapetalae</taxon>
        <taxon>rosids</taxon>
        <taxon>fabids</taxon>
        <taxon>Fabales</taxon>
        <taxon>Fabaceae</taxon>
        <taxon>Papilionoideae</taxon>
        <taxon>50 kb inversion clade</taxon>
        <taxon>NPAAA clade</taxon>
        <taxon>indigoferoid/millettioid clade</taxon>
        <taxon>Phaseoleae</taxon>
        <taxon>Sphenostylis</taxon>
    </lineage>
</organism>
<dbReference type="PANTHER" id="PTHR32468">
    <property type="entry name" value="CATION/H + ANTIPORTER"/>
    <property type="match status" value="1"/>
</dbReference>
<keyword evidence="8" id="KW-1185">Reference proteome</keyword>
<evidence type="ECO:0000256" key="1">
    <source>
        <dbReference type="ARBA" id="ARBA00022448"/>
    </source>
</evidence>
<evidence type="ECO:0000313" key="7">
    <source>
        <dbReference type="EMBL" id="CAJ1968075.1"/>
    </source>
</evidence>
<dbReference type="Pfam" id="PF23256">
    <property type="entry name" value="CHX17_2nd"/>
    <property type="match status" value="1"/>
</dbReference>
<accession>A0AA86VLW9</accession>
<feature type="domain" description="Cation/H(+) antiporter central" evidence="5">
    <location>
        <begin position="69"/>
        <end position="200"/>
    </location>
</feature>
<keyword evidence="1" id="KW-0813">Transport</keyword>
<evidence type="ECO:0000256" key="4">
    <source>
        <dbReference type="ARBA" id="ARBA00023065"/>
    </source>
</evidence>
<dbReference type="PANTHER" id="PTHR32468:SF166">
    <property type="entry name" value="CATION_H+ EXCHANGER 3"/>
    <property type="match status" value="1"/>
</dbReference>
<dbReference type="Proteomes" id="UP001189624">
    <property type="component" value="Chromosome 7"/>
</dbReference>
<evidence type="ECO:0000256" key="2">
    <source>
        <dbReference type="ARBA" id="ARBA00022538"/>
    </source>
</evidence>
<dbReference type="GO" id="GO:0006813">
    <property type="term" value="P:potassium ion transport"/>
    <property type="evidence" value="ECO:0007669"/>
    <property type="project" value="UniProtKB-KW"/>
</dbReference>
<proteinExistence type="predicted"/>
<keyword evidence="2" id="KW-0633">Potassium transport</keyword>
<gene>
    <name evidence="7" type="ORF">AYBTSS11_LOCUS21518</name>
</gene>
<evidence type="ECO:0000259" key="6">
    <source>
        <dbReference type="Pfam" id="PF23259"/>
    </source>
</evidence>
<dbReference type="GO" id="GO:0012505">
    <property type="term" value="C:endomembrane system"/>
    <property type="evidence" value="ECO:0007669"/>
    <property type="project" value="TreeGrafter"/>
</dbReference>
<evidence type="ECO:0000256" key="3">
    <source>
        <dbReference type="ARBA" id="ARBA00022958"/>
    </source>
</evidence>
<dbReference type="InterPro" id="IPR050794">
    <property type="entry name" value="CPA2_transporter"/>
</dbReference>
<dbReference type="Gramene" id="rna-AYBTSS11_LOCUS21518">
    <property type="protein sequence ID" value="CAJ1968075.1"/>
    <property type="gene ID" value="gene-AYBTSS11_LOCUS21518"/>
</dbReference>
<evidence type="ECO:0000259" key="5">
    <source>
        <dbReference type="Pfam" id="PF23256"/>
    </source>
</evidence>
<dbReference type="InterPro" id="IPR057291">
    <property type="entry name" value="CHX17_2nd"/>
</dbReference>
<dbReference type="GO" id="GO:0006885">
    <property type="term" value="P:regulation of pH"/>
    <property type="evidence" value="ECO:0007669"/>
    <property type="project" value="TreeGrafter"/>
</dbReference>
<keyword evidence="4" id="KW-0406">Ion transport</keyword>
<dbReference type="Pfam" id="PF23259">
    <property type="entry name" value="CHX17_C"/>
    <property type="match status" value="1"/>
</dbReference>
<dbReference type="EMBL" id="OY731404">
    <property type="protein sequence ID" value="CAJ1968075.1"/>
    <property type="molecule type" value="Genomic_DNA"/>
</dbReference>
<reference evidence="7" key="1">
    <citation type="submission" date="2023-10" db="EMBL/GenBank/DDBJ databases">
        <authorList>
            <person name="Domelevo Entfellner J.-B."/>
        </authorList>
    </citation>
    <scope>NUCLEOTIDE SEQUENCE</scope>
</reference>
<evidence type="ECO:0000313" key="8">
    <source>
        <dbReference type="Proteomes" id="UP001189624"/>
    </source>
</evidence>
<protein>
    <submittedName>
        <fullName evidence="7">Uncharacterized protein</fullName>
    </submittedName>
</protein>
<dbReference type="InterPro" id="IPR057290">
    <property type="entry name" value="CHX17_C"/>
</dbReference>
<sequence>MTIAASPLINAIYKPKLRFKQTQLRTVQKLRYEAEFRVAACVHNAHQAIGMIRVLEATNASRLSPLYVSVLHLVELTRHGTGLLVAQMDNPNVQGGSSESQYGSQEEFETINNAFTEFVEEYKAVRFDTSGIVATYETIHQDIYNVTEEKRASLILLPFHKELNSEGVLETTNDALGDINKNVLQEPPCSVGILVNRGLRPLSKTTMNIIMVFIGGLDDREALSVAWRMAAHSATKLHVIRLLISGTEAAEDKAFHCDPNGLLSTVMDNVMQKELDDEHIFHFRHKALHNNDSITYSEKEVRIETGEEIPLVLNEIDKPRCDLYVLGQGSGNKYTIFQRLLEWCDNPELGVMGDIVASTSFGTNSSLLVVQQYTMERKPKSHCRSRKCHSKKDDIDVL</sequence>
<name>A0AA86VLW9_9FABA</name>
<dbReference type="GO" id="GO:0098662">
    <property type="term" value="P:inorganic cation transmembrane transport"/>
    <property type="evidence" value="ECO:0007669"/>
    <property type="project" value="TreeGrafter"/>
</dbReference>
<feature type="domain" description="Cation/H(+) antiporter C-terminal" evidence="6">
    <location>
        <begin position="209"/>
        <end position="374"/>
    </location>
</feature>
<dbReference type="AlphaFoldDB" id="A0AA86VLW9"/>